<comment type="similarity">
    <text evidence="5">Belongs to the SAT4 family.</text>
</comment>
<protein>
    <recommendedName>
        <fullName evidence="8">Rhodopsin domain-containing protein</fullName>
    </recommendedName>
</protein>
<feature type="transmembrane region" description="Helical" evidence="7">
    <location>
        <begin position="82"/>
        <end position="105"/>
    </location>
</feature>
<dbReference type="InterPro" id="IPR049326">
    <property type="entry name" value="Rhodopsin_dom_fungi"/>
</dbReference>
<evidence type="ECO:0000256" key="4">
    <source>
        <dbReference type="ARBA" id="ARBA00023136"/>
    </source>
</evidence>
<keyword evidence="2 7" id="KW-0812">Transmembrane</keyword>
<gene>
    <name evidence="9" type="ORF">AMATHDRAFT_83918</name>
</gene>
<feature type="transmembrane region" description="Helical" evidence="7">
    <location>
        <begin position="195"/>
        <end position="218"/>
    </location>
</feature>
<evidence type="ECO:0000256" key="7">
    <source>
        <dbReference type="SAM" id="Phobius"/>
    </source>
</evidence>
<reference evidence="9 10" key="1">
    <citation type="submission" date="2014-02" db="EMBL/GenBank/DDBJ databases">
        <title>Transposable element dynamics among asymbiotic and ectomycorrhizal Amanita fungi.</title>
        <authorList>
            <consortium name="DOE Joint Genome Institute"/>
            <person name="Hess J."/>
            <person name="Skrede I."/>
            <person name="Wolfe B."/>
            <person name="LaButti K."/>
            <person name="Ohm R.A."/>
            <person name="Grigoriev I.V."/>
            <person name="Pringle A."/>
        </authorList>
    </citation>
    <scope>NUCLEOTIDE SEQUENCE [LARGE SCALE GENOMIC DNA]</scope>
    <source>
        <strain evidence="9 10">SKay4041</strain>
    </source>
</reference>
<dbReference type="OrthoDB" id="3229610at2759"/>
<feature type="domain" description="Rhodopsin" evidence="8">
    <location>
        <begin position="29"/>
        <end position="222"/>
    </location>
</feature>
<organism evidence="9 10">
    <name type="scientific">Amanita thiersii Skay4041</name>
    <dbReference type="NCBI Taxonomy" id="703135"/>
    <lineage>
        <taxon>Eukaryota</taxon>
        <taxon>Fungi</taxon>
        <taxon>Dikarya</taxon>
        <taxon>Basidiomycota</taxon>
        <taxon>Agaricomycotina</taxon>
        <taxon>Agaricomycetes</taxon>
        <taxon>Agaricomycetidae</taxon>
        <taxon>Agaricales</taxon>
        <taxon>Pluteineae</taxon>
        <taxon>Amanitaceae</taxon>
        <taxon>Amanita</taxon>
    </lineage>
</organism>
<feature type="non-terminal residue" evidence="9">
    <location>
        <position position="1"/>
    </location>
</feature>
<feature type="transmembrane region" description="Helical" evidence="7">
    <location>
        <begin position="117"/>
        <end position="139"/>
    </location>
</feature>
<dbReference type="GO" id="GO:0016020">
    <property type="term" value="C:membrane"/>
    <property type="evidence" value="ECO:0007669"/>
    <property type="project" value="UniProtKB-SubCell"/>
</dbReference>
<dbReference type="PANTHER" id="PTHR33048">
    <property type="entry name" value="PTH11-LIKE INTEGRAL MEMBRANE PROTEIN (AFU_ORTHOLOGUE AFUA_5G11245)"/>
    <property type="match status" value="1"/>
</dbReference>
<sequence>MSSLHLSVEAWRGATVTLHLLAIFTTSFRLFYRYRSSIYWWDDHWAAFALFLEFGFFSTVWMRASHGVPAYLATTEVRVARYWVGALLYPSVVWASRVSIGLSILRIVPYGTLRRRLLIMVLFSFSLMWLALMLQKIIVCTSNTTWHYTESKQCLLGEAVGIITLSTDVFADSCLVSIPLHMLRELKLPRPERRLVHTIFCASVLSSMASVVYATFVFKADTFAPTQRGLLVGLTSHLKGTITLMVCNFLVIIPCIYRLLKREDGDWHMSVTFDIVITRARATENHHQPHIPLENLPALDRVQEAAARCPTSSTFQTPFNSMLASRVSSGAVSTTGQSLHKTSLEDPFSRELPSKSSQSPDDRDASEIVEGISQSQKGKTSIH</sequence>
<feature type="transmembrane region" description="Helical" evidence="7">
    <location>
        <begin position="159"/>
        <end position="183"/>
    </location>
</feature>
<dbReference type="AlphaFoldDB" id="A0A2A9NRQ8"/>
<dbReference type="STRING" id="703135.A0A2A9NRQ8"/>
<evidence type="ECO:0000256" key="1">
    <source>
        <dbReference type="ARBA" id="ARBA00004141"/>
    </source>
</evidence>
<dbReference type="InterPro" id="IPR052337">
    <property type="entry name" value="SAT4-like"/>
</dbReference>
<proteinExistence type="inferred from homology"/>
<evidence type="ECO:0000313" key="10">
    <source>
        <dbReference type="Proteomes" id="UP000242287"/>
    </source>
</evidence>
<name>A0A2A9NRQ8_9AGAR</name>
<feature type="region of interest" description="Disordered" evidence="6">
    <location>
        <begin position="334"/>
        <end position="383"/>
    </location>
</feature>
<comment type="subcellular location">
    <subcellularLocation>
        <location evidence="1">Membrane</location>
        <topology evidence="1">Multi-pass membrane protein</topology>
    </subcellularLocation>
</comment>
<evidence type="ECO:0000313" key="9">
    <source>
        <dbReference type="EMBL" id="PFH53229.1"/>
    </source>
</evidence>
<evidence type="ECO:0000256" key="2">
    <source>
        <dbReference type="ARBA" id="ARBA00022692"/>
    </source>
</evidence>
<keyword evidence="3 7" id="KW-1133">Transmembrane helix</keyword>
<keyword evidence="10" id="KW-1185">Reference proteome</keyword>
<dbReference type="Pfam" id="PF20684">
    <property type="entry name" value="Fung_rhodopsin"/>
    <property type="match status" value="1"/>
</dbReference>
<feature type="transmembrane region" description="Helical" evidence="7">
    <location>
        <begin position="238"/>
        <end position="260"/>
    </location>
</feature>
<evidence type="ECO:0000259" key="8">
    <source>
        <dbReference type="Pfam" id="PF20684"/>
    </source>
</evidence>
<feature type="transmembrane region" description="Helical" evidence="7">
    <location>
        <begin position="44"/>
        <end position="62"/>
    </location>
</feature>
<keyword evidence="4 7" id="KW-0472">Membrane</keyword>
<evidence type="ECO:0000256" key="3">
    <source>
        <dbReference type="ARBA" id="ARBA00022989"/>
    </source>
</evidence>
<evidence type="ECO:0000256" key="5">
    <source>
        <dbReference type="ARBA" id="ARBA00038359"/>
    </source>
</evidence>
<dbReference type="EMBL" id="KZ301974">
    <property type="protein sequence ID" value="PFH53229.1"/>
    <property type="molecule type" value="Genomic_DNA"/>
</dbReference>
<dbReference type="PANTHER" id="PTHR33048:SF47">
    <property type="entry name" value="INTEGRAL MEMBRANE PROTEIN-RELATED"/>
    <property type="match status" value="1"/>
</dbReference>
<dbReference type="Proteomes" id="UP000242287">
    <property type="component" value="Unassembled WGS sequence"/>
</dbReference>
<feature type="compositionally biased region" description="Polar residues" evidence="6">
    <location>
        <begin position="372"/>
        <end position="383"/>
    </location>
</feature>
<feature type="compositionally biased region" description="Basic and acidic residues" evidence="6">
    <location>
        <begin position="342"/>
        <end position="353"/>
    </location>
</feature>
<accession>A0A2A9NRQ8</accession>
<evidence type="ECO:0000256" key="6">
    <source>
        <dbReference type="SAM" id="MobiDB-lite"/>
    </source>
</evidence>
<feature type="transmembrane region" description="Helical" evidence="7">
    <location>
        <begin position="12"/>
        <end position="32"/>
    </location>
</feature>